<feature type="binding site" evidence="8">
    <location>
        <position position="141"/>
    </location>
    <ligand>
        <name>glyoxylate</name>
        <dbReference type="ChEBI" id="CHEBI:36655"/>
    </ligand>
</feature>
<proteinExistence type="inferred from homology"/>
<dbReference type="InterPro" id="IPR037396">
    <property type="entry name" value="FMN_HAD"/>
</dbReference>
<evidence type="ECO:0000313" key="10">
    <source>
        <dbReference type="EMBL" id="KAJ8027439.1"/>
    </source>
</evidence>
<evidence type="ECO:0000256" key="4">
    <source>
        <dbReference type="ARBA" id="ARBA00024042"/>
    </source>
</evidence>
<sequence length="386" mass="42275">MASNAPRLDCVDDYERLAKEKASKDKKLKAAWYFIKIGTGYSQTLDDSRAAFSRFRFQPRILSAKRERSTWTTLLGNPVSMPIGISPVLGYSWFHPDGDAAGGRAAARAGTVQIVTSASDLAIEDFAAKVPDNGLYWAQTYLFRDKRNTLRLVRNAERLGFKAIVVTVDSPVEHKGSGLNRGEMEVVKFHQISTAANIKYIGGVERDPKPVPMRELWTNGENCYYETFCCADWDDLAWLQSQTKLPIVLKGVLTAESARQAAKTGISGILVSAHGGRQLDGVPAPLDTLPEIVDAVKDTNVEVYMDGGVRTGNDVVKALALGARAVFIGRPALFGLAVNGEDGIFQILKILEKELSICMALCGCSSLPEITRSIVKHESEFHHSKL</sequence>
<dbReference type="Proteomes" id="UP001152320">
    <property type="component" value="Chromosome 16"/>
</dbReference>
<evidence type="ECO:0000256" key="5">
    <source>
        <dbReference type="ARBA" id="ARBA00029325"/>
    </source>
</evidence>
<comment type="catalytic activity">
    <reaction evidence="6">
        <text>2-hydroxyoctanoate + O2 = 2-oxooctanoate + H2O2</text>
        <dbReference type="Rhea" id="RHEA:67940"/>
        <dbReference type="ChEBI" id="CHEBI:15379"/>
        <dbReference type="ChEBI" id="CHEBI:16240"/>
        <dbReference type="ChEBI" id="CHEBI:133514"/>
        <dbReference type="ChEBI" id="CHEBI:176689"/>
    </reaction>
    <physiologicalReaction direction="left-to-right" evidence="6">
        <dbReference type="Rhea" id="RHEA:67941"/>
    </physiologicalReaction>
</comment>
<feature type="binding site" evidence="8">
    <location>
        <position position="277"/>
    </location>
    <ligand>
        <name>glyoxylate</name>
        <dbReference type="ChEBI" id="CHEBI:36655"/>
    </ligand>
</feature>
<feature type="binding site" evidence="8">
    <location>
        <begin position="306"/>
        <end position="310"/>
    </location>
    <ligand>
        <name>FMN</name>
        <dbReference type="ChEBI" id="CHEBI:58210"/>
    </ligand>
</feature>
<dbReference type="Gene3D" id="3.20.20.70">
    <property type="entry name" value="Aldolase class I"/>
    <property type="match status" value="1"/>
</dbReference>
<evidence type="ECO:0000256" key="6">
    <source>
        <dbReference type="ARBA" id="ARBA00029327"/>
    </source>
</evidence>
<dbReference type="GO" id="GO:0003973">
    <property type="term" value="F:(S)-2-hydroxy-acid oxidase activity"/>
    <property type="evidence" value="ECO:0007669"/>
    <property type="project" value="UniProtKB-EC"/>
</dbReference>
<feature type="binding site" evidence="8">
    <location>
        <position position="250"/>
    </location>
    <ligand>
        <name>FMN</name>
        <dbReference type="ChEBI" id="CHEBI:58210"/>
    </ligand>
</feature>
<evidence type="ECO:0000256" key="7">
    <source>
        <dbReference type="PIRSR" id="PIRSR000138-1"/>
    </source>
</evidence>
<comment type="similarity">
    <text evidence="4">Belongs to the FMN-dependent alpha-hydroxy acid dehydrogenase family.</text>
</comment>
<feature type="domain" description="FMN hydroxy acid dehydrogenase" evidence="9">
    <location>
        <begin position="8"/>
        <end position="380"/>
    </location>
</feature>
<feature type="binding site" evidence="8">
    <location>
        <position position="139"/>
    </location>
    <ligand>
        <name>FMN</name>
        <dbReference type="ChEBI" id="CHEBI:58210"/>
    </ligand>
</feature>
<dbReference type="EC" id="1.1.3.15" evidence="2"/>
<dbReference type="PANTHER" id="PTHR10578:SF149">
    <property type="entry name" value="2-HYDROXYACID OXIDASE 2"/>
    <property type="match status" value="1"/>
</dbReference>
<dbReference type="InterPro" id="IPR012133">
    <property type="entry name" value="Alpha-hydoxy_acid_DH_FMN"/>
</dbReference>
<feature type="active site" description="Proton acceptor" evidence="7">
    <location>
        <position position="274"/>
    </location>
</feature>
<organism evidence="10 11">
    <name type="scientific">Holothuria leucospilota</name>
    <name type="common">Black long sea cucumber</name>
    <name type="synonym">Mertensiothuria leucospilota</name>
    <dbReference type="NCBI Taxonomy" id="206669"/>
    <lineage>
        <taxon>Eukaryota</taxon>
        <taxon>Metazoa</taxon>
        <taxon>Echinodermata</taxon>
        <taxon>Eleutherozoa</taxon>
        <taxon>Echinozoa</taxon>
        <taxon>Holothuroidea</taxon>
        <taxon>Aspidochirotacea</taxon>
        <taxon>Aspidochirotida</taxon>
        <taxon>Holothuriidae</taxon>
        <taxon>Holothuria</taxon>
    </lineage>
</organism>
<dbReference type="PANTHER" id="PTHR10578">
    <property type="entry name" value="S -2-HYDROXY-ACID OXIDASE-RELATED"/>
    <property type="match status" value="1"/>
</dbReference>
<keyword evidence="11" id="KW-1185">Reference proteome</keyword>
<keyword evidence="3" id="KW-0560">Oxidoreductase</keyword>
<dbReference type="GO" id="GO:0005782">
    <property type="term" value="C:peroxisomal matrix"/>
    <property type="evidence" value="ECO:0007669"/>
    <property type="project" value="TreeGrafter"/>
</dbReference>
<feature type="binding site" evidence="8">
    <location>
        <position position="167"/>
    </location>
    <ligand>
        <name>glyoxylate</name>
        <dbReference type="ChEBI" id="CHEBI:36655"/>
    </ligand>
</feature>
<dbReference type="InterPro" id="IPR013785">
    <property type="entry name" value="Aldolase_TIM"/>
</dbReference>
<gene>
    <name evidence="10" type="ORF">HOLleu_32583</name>
</gene>
<feature type="binding site" evidence="8">
    <location>
        <begin position="329"/>
        <end position="330"/>
    </location>
    <ligand>
        <name>FMN</name>
        <dbReference type="ChEBI" id="CHEBI:58210"/>
    </ligand>
</feature>
<reference evidence="10" key="1">
    <citation type="submission" date="2021-10" db="EMBL/GenBank/DDBJ databases">
        <title>Tropical sea cucumber genome reveals ecological adaptation and Cuvierian tubules defense mechanism.</title>
        <authorList>
            <person name="Chen T."/>
        </authorList>
    </citation>
    <scope>NUCLEOTIDE SEQUENCE</scope>
    <source>
        <strain evidence="10">Nanhai2018</strain>
        <tissue evidence="10">Muscle</tissue>
    </source>
</reference>
<accession>A0A9Q1BIZ8</accession>
<evidence type="ECO:0000256" key="3">
    <source>
        <dbReference type="ARBA" id="ARBA00023002"/>
    </source>
</evidence>
<keyword evidence="8" id="KW-0285">Flavoprotein</keyword>
<evidence type="ECO:0000256" key="2">
    <source>
        <dbReference type="ARBA" id="ARBA00013087"/>
    </source>
</evidence>
<comment type="catalytic activity">
    <reaction evidence="5">
        <text>a (2S)-2-hydroxycarboxylate + O2 = a 2-oxocarboxylate + H2O2</text>
        <dbReference type="Rhea" id="RHEA:16789"/>
        <dbReference type="ChEBI" id="CHEBI:15379"/>
        <dbReference type="ChEBI" id="CHEBI:16240"/>
        <dbReference type="ChEBI" id="CHEBI:35179"/>
        <dbReference type="ChEBI" id="CHEBI:58123"/>
        <dbReference type="EC" id="1.1.3.15"/>
    </reaction>
    <physiologicalReaction direction="left-to-right" evidence="5">
        <dbReference type="Rhea" id="RHEA:16790"/>
    </physiologicalReaction>
</comment>
<dbReference type="EMBL" id="JAIZAY010000016">
    <property type="protein sequence ID" value="KAJ8027439.1"/>
    <property type="molecule type" value="Genomic_DNA"/>
</dbReference>
<protein>
    <recommendedName>
        <fullName evidence="2">(S)-2-hydroxy-acid oxidase</fullName>
        <ecNumber evidence="2">1.1.3.15</ecNumber>
    </recommendedName>
</protein>
<dbReference type="SUPFAM" id="SSF51395">
    <property type="entry name" value="FMN-linked oxidoreductases"/>
    <property type="match status" value="1"/>
</dbReference>
<comment type="caution">
    <text evidence="10">The sequence shown here is derived from an EMBL/GenBank/DDBJ whole genome shotgun (WGS) entry which is preliminary data.</text>
</comment>
<comment type="cofactor">
    <cofactor evidence="1">
        <name>FMN</name>
        <dbReference type="ChEBI" id="CHEBI:58210"/>
    </cofactor>
</comment>
<dbReference type="PIRSF" id="PIRSF000138">
    <property type="entry name" value="Al-hdrx_acd_dh"/>
    <property type="match status" value="1"/>
</dbReference>
<evidence type="ECO:0000256" key="8">
    <source>
        <dbReference type="PIRSR" id="PIRSR000138-2"/>
    </source>
</evidence>
<name>A0A9Q1BIZ8_HOLLE</name>
<dbReference type="Pfam" id="PF01070">
    <property type="entry name" value="FMN_dh"/>
    <property type="match status" value="1"/>
</dbReference>
<evidence type="ECO:0000256" key="1">
    <source>
        <dbReference type="ARBA" id="ARBA00001917"/>
    </source>
</evidence>
<dbReference type="GO" id="GO:0010181">
    <property type="term" value="F:FMN binding"/>
    <property type="evidence" value="ECO:0007669"/>
    <property type="project" value="InterPro"/>
</dbReference>
<dbReference type="OrthoDB" id="25826at2759"/>
<evidence type="ECO:0000259" key="9">
    <source>
        <dbReference type="PROSITE" id="PS51349"/>
    </source>
</evidence>
<feature type="binding site" evidence="8">
    <location>
        <position position="274"/>
    </location>
    <ligand>
        <name>glyoxylate</name>
        <dbReference type="ChEBI" id="CHEBI:36655"/>
    </ligand>
</feature>
<feature type="binding site" evidence="8">
    <location>
        <position position="272"/>
    </location>
    <ligand>
        <name>FMN</name>
        <dbReference type="ChEBI" id="CHEBI:58210"/>
    </ligand>
</feature>
<dbReference type="GO" id="GO:0001561">
    <property type="term" value="P:fatty acid alpha-oxidation"/>
    <property type="evidence" value="ECO:0007669"/>
    <property type="project" value="TreeGrafter"/>
</dbReference>
<dbReference type="InterPro" id="IPR000262">
    <property type="entry name" value="FMN-dep_DH"/>
</dbReference>
<dbReference type="PROSITE" id="PS51349">
    <property type="entry name" value="FMN_HYDROXY_ACID_DH_2"/>
    <property type="match status" value="1"/>
</dbReference>
<dbReference type="FunFam" id="3.20.20.70:FF:000056">
    <property type="entry name" value="hydroxyacid oxidase 2"/>
    <property type="match status" value="1"/>
</dbReference>
<dbReference type="AlphaFoldDB" id="A0A9Q1BIZ8"/>
<dbReference type="CDD" id="cd02809">
    <property type="entry name" value="alpha_hydroxyacid_oxid_FMN"/>
    <property type="match status" value="1"/>
</dbReference>
<keyword evidence="8" id="KW-0288">FMN</keyword>
<evidence type="ECO:0000313" key="11">
    <source>
        <dbReference type="Proteomes" id="UP001152320"/>
    </source>
</evidence>